<organism evidence="1 2">
    <name type="scientific">Gracilibacillus boraciitolerans JCM 21714</name>
    <dbReference type="NCBI Taxonomy" id="1298598"/>
    <lineage>
        <taxon>Bacteria</taxon>
        <taxon>Bacillati</taxon>
        <taxon>Bacillota</taxon>
        <taxon>Bacilli</taxon>
        <taxon>Bacillales</taxon>
        <taxon>Bacillaceae</taxon>
        <taxon>Gracilibacillus</taxon>
    </lineage>
</organism>
<dbReference type="InterPro" id="IPR002187">
    <property type="entry name" value="N-reg_PII"/>
</dbReference>
<dbReference type="InterPro" id="IPR011322">
    <property type="entry name" value="N-reg_PII-like_a/b"/>
</dbReference>
<evidence type="ECO:0000313" key="1">
    <source>
        <dbReference type="EMBL" id="GAE94435.1"/>
    </source>
</evidence>
<keyword evidence="2" id="KW-1185">Reference proteome</keyword>
<dbReference type="Pfam" id="PF00543">
    <property type="entry name" value="P-II"/>
    <property type="match status" value="1"/>
</dbReference>
<evidence type="ECO:0000313" key="2">
    <source>
        <dbReference type="Proteomes" id="UP000019102"/>
    </source>
</evidence>
<dbReference type="PROSITE" id="PS51343">
    <property type="entry name" value="PII_GLNB_DOM"/>
    <property type="match status" value="1"/>
</dbReference>
<gene>
    <name evidence="1" type="ORF">JCM21714_3591</name>
</gene>
<dbReference type="Proteomes" id="UP000019102">
    <property type="component" value="Unassembled WGS sequence"/>
</dbReference>
<dbReference type="RefSeq" id="WP_235182854.1">
    <property type="nucleotide sequence ID" value="NZ_BAVS01000024.1"/>
</dbReference>
<dbReference type="SUPFAM" id="SSF54913">
    <property type="entry name" value="GlnB-like"/>
    <property type="match status" value="1"/>
</dbReference>
<name>W4VM54_9BACI</name>
<dbReference type="PRINTS" id="PR00340">
    <property type="entry name" value="PIIGLNB"/>
</dbReference>
<dbReference type="eggNOG" id="COG0347">
    <property type="taxonomic scope" value="Bacteria"/>
</dbReference>
<comment type="caution">
    <text evidence="1">The sequence shown here is derived from an EMBL/GenBank/DDBJ whole genome shotgun (WGS) entry which is preliminary data.</text>
</comment>
<sequence>MYQNIMAVVDKGKAEDVIESAQKAGSKGGTILNARGSGVHETSKLFSMDIEPEKEIVMILSDENYTEAIVTKIREDLKIDEPGNGIIFVQDVNQTYGIYE</sequence>
<dbReference type="Gene3D" id="3.30.70.120">
    <property type="match status" value="1"/>
</dbReference>
<dbReference type="SMART" id="SM00938">
    <property type="entry name" value="P-II"/>
    <property type="match status" value="1"/>
</dbReference>
<dbReference type="InterPro" id="IPR015867">
    <property type="entry name" value="N-reg_PII/ATP_PRibTrfase_C"/>
</dbReference>
<dbReference type="AlphaFoldDB" id="W4VM54"/>
<proteinExistence type="predicted"/>
<protein>
    <submittedName>
        <fullName evidence="1">Nitrogen regulatory protein P-II</fullName>
    </submittedName>
</protein>
<accession>W4VM54</accession>
<reference evidence="1 2" key="1">
    <citation type="journal article" date="2014" name="Genome Announc.">
        <title>Draft Genome Sequence of the Boron-Tolerant and Moderately Halotolerant Bacterium Gracilibacillus boraciitolerans JCM 21714T.</title>
        <authorList>
            <person name="Ahmed I."/>
            <person name="Oshima K."/>
            <person name="Suda W."/>
            <person name="Kitamura K."/>
            <person name="Iida T."/>
            <person name="Ohmori Y."/>
            <person name="Fujiwara T."/>
            <person name="Hattori M."/>
            <person name="Ohkuma M."/>
        </authorList>
    </citation>
    <scope>NUCLEOTIDE SEQUENCE [LARGE SCALE GENOMIC DNA]</scope>
    <source>
        <strain evidence="1 2">JCM 21714</strain>
    </source>
</reference>
<dbReference type="GO" id="GO:0030234">
    <property type="term" value="F:enzyme regulator activity"/>
    <property type="evidence" value="ECO:0007669"/>
    <property type="project" value="InterPro"/>
</dbReference>
<dbReference type="GO" id="GO:0006808">
    <property type="term" value="P:regulation of nitrogen utilization"/>
    <property type="evidence" value="ECO:0007669"/>
    <property type="project" value="InterPro"/>
</dbReference>
<dbReference type="EMBL" id="BAVS01000024">
    <property type="protein sequence ID" value="GAE94435.1"/>
    <property type="molecule type" value="Genomic_DNA"/>
</dbReference>
<dbReference type="STRING" id="1298598.JCM21714_3591"/>